<sequence length="61" mass="6300">MAQVDQQVIPTYALVGFASTGGAPDAGEESRDLAPHRLSLAGQRSEDAQHQVAASPVRVAA</sequence>
<keyword evidence="3" id="KW-1185">Reference proteome</keyword>
<dbReference type="Proteomes" id="UP000321523">
    <property type="component" value="Unassembled WGS sequence"/>
</dbReference>
<proteinExistence type="predicted"/>
<dbReference type="EMBL" id="BJYZ01000109">
    <property type="protein sequence ID" value="GEO43625.1"/>
    <property type="molecule type" value="Genomic_DNA"/>
</dbReference>
<feature type="region of interest" description="Disordered" evidence="1">
    <location>
        <begin position="41"/>
        <end position="61"/>
    </location>
</feature>
<protein>
    <submittedName>
        <fullName evidence="2">Uncharacterized protein</fullName>
    </submittedName>
</protein>
<accession>A0A512E4G8</accession>
<evidence type="ECO:0000313" key="2">
    <source>
        <dbReference type="EMBL" id="GEO43625.1"/>
    </source>
</evidence>
<organism evidence="2 3">
    <name type="scientific">Skermanella aerolata</name>
    <dbReference type="NCBI Taxonomy" id="393310"/>
    <lineage>
        <taxon>Bacteria</taxon>
        <taxon>Pseudomonadati</taxon>
        <taxon>Pseudomonadota</taxon>
        <taxon>Alphaproteobacteria</taxon>
        <taxon>Rhodospirillales</taxon>
        <taxon>Azospirillaceae</taxon>
        <taxon>Skermanella</taxon>
    </lineage>
</organism>
<comment type="caution">
    <text evidence="2">The sequence shown here is derived from an EMBL/GenBank/DDBJ whole genome shotgun (WGS) entry which is preliminary data.</text>
</comment>
<reference evidence="2 3" key="1">
    <citation type="submission" date="2019-07" db="EMBL/GenBank/DDBJ databases">
        <title>Whole genome shotgun sequence of Skermanella aerolata NBRC 106429.</title>
        <authorList>
            <person name="Hosoyama A."/>
            <person name="Uohara A."/>
            <person name="Ohji S."/>
            <person name="Ichikawa N."/>
        </authorList>
    </citation>
    <scope>NUCLEOTIDE SEQUENCE [LARGE SCALE GENOMIC DNA]</scope>
    <source>
        <strain evidence="2 3">NBRC 106429</strain>
    </source>
</reference>
<name>A0A512E4G8_9PROT</name>
<evidence type="ECO:0000256" key="1">
    <source>
        <dbReference type="SAM" id="MobiDB-lite"/>
    </source>
</evidence>
<evidence type="ECO:0000313" key="3">
    <source>
        <dbReference type="Proteomes" id="UP000321523"/>
    </source>
</evidence>
<gene>
    <name evidence="2" type="ORF">SAE02_77730</name>
</gene>
<dbReference type="AlphaFoldDB" id="A0A512E4G8"/>